<dbReference type="EMBL" id="RCMV01000216">
    <property type="protein sequence ID" value="KAG3221493.1"/>
    <property type="molecule type" value="Genomic_DNA"/>
</dbReference>
<dbReference type="Proteomes" id="UP000251314">
    <property type="component" value="Unassembled WGS sequence"/>
</dbReference>
<evidence type="ECO:0000313" key="4">
    <source>
        <dbReference type="EMBL" id="KAG2941102.1"/>
    </source>
</evidence>
<dbReference type="PANTHER" id="PTHR33324">
    <property type="entry name" value="EXPRESSED PROTEIN"/>
    <property type="match status" value="1"/>
</dbReference>
<evidence type="ECO:0000313" key="8">
    <source>
        <dbReference type="Proteomes" id="UP000251314"/>
    </source>
</evidence>
<evidence type="ECO:0000313" key="6">
    <source>
        <dbReference type="EMBL" id="KAG3221493.1"/>
    </source>
</evidence>
<feature type="compositionally biased region" description="Basic residues" evidence="1">
    <location>
        <begin position="7"/>
        <end position="16"/>
    </location>
</feature>
<dbReference type="Proteomes" id="UP000736787">
    <property type="component" value="Unassembled WGS sequence"/>
</dbReference>
<sequence>MVAAASLRKKASKPRKPTWDSDSQQLGGLSSFEVLLEWMRTAGNVQLWYTKGRQNEAVHEILRELKKNGISHRTERSIKCKVRHQERQYASVMRWLEANQLRVDNVLNDKTSNGLLATVLEKCPLFCELLPVLGPLTEKTKPRTRNMKIAASKKRKADDEARCLSNARSQSATGLVPDLVSKTEPGTDNSERDVVTFGANMFDSDVCMIEFSPERQQKIAMLKLEHMQKSSESVLETNKKRRLSLLEIEVAKCEAMAKSEVEKHDVVAKLDVKLKKRLNHLSLRREMAKARFELKKDGVPDEVIDFGK</sequence>
<dbReference type="Proteomes" id="UP000697107">
    <property type="component" value="Unassembled WGS sequence"/>
</dbReference>
<evidence type="ECO:0000313" key="2">
    <source>
        <dbReference type="EMBL" id="KAG2857982.1"/>
    </source>
</evidence>
<keyword evidence="8" id="KW-1185">Reference proteome</keyword>
<dbReference type="EMBL" id="RCMK01000249">
    <property type="protein sequence ID" value="KAG2941102.1"/>
    <property type="molecule type" value="Genomic_DNA"/>
</dbReference>
<dbReference type="EMBL" id="RCML01000097">
    <property type="protein sequence ID" value="KAG2991759.1"/>
    <property type="molecule type" value="Genomic_DNA"/>
</dbReference>
<dbReference type="Proteomes" id="UP000774804">
    <property type="component" value="Unassembled WGS sequence"/>
</dbReference>
<name>A0A329SNQ8_9STRA</name>
<reference evidence="2" key="2">
    <citation type="submission" date="2018-10" db="EMBL/GenBank/DDBJ databases">
        <title>Effector identification in a new, highly contiguous assembly of the strawberry crown rot pathogen Phytophthora cactorum.</title>
        <authorList>
            <person name="Armitage A.D."/>
            <person name="Nellist C.F."/>
            <person name="Bates H."/>
            <person name="Vickerstaff R.J."/>
            <person name="Harrison R.J."/>
        </authorList>
    </citation>
    <scope>NUCLEOTIDE SEQUENCE</scope>
    <source>
        <strain evidence="2">15-7</strain>
        <strain evidence="3">4032</strain>
        <strain evidence="4">4040</strain>
        <strain evidence="5">P415</strain>
        <strain evidence="6">P421</strain>
    </source>
</reference>
<dbReference type="AlphaFoldDB" id="A0A329SNQ8"/>
<dbReference type="EMBL" id="RCMG01000269">
    <property type="protein sequence ID" value="KAG2857982.1"/>
    <property type="molecule type" value="Genomic_DNA"/>
</dbReference>
<gene>
    <name evidence="7" type="ORF">PC110_g5622</name>
    <name evidence="2" type="ORF">PC113_g10211</name>
    <name evidence="3" type="ORF">PC115_g4665</name>
    <name evidence="4" type="ORF">PC117_g10313</name>
    <name evidence="5" type="ORF">PC118_g4933</name>
    <name evidence="6" type="ORF">PC129_g7754</name>
</gene>
<evidence type="ECO:0000313" key="7">
    <source>
        <dbReference type="EMBL" id="RAW38151.1"/>
    </source>
</evidence>
<dbReference type="PANTHER" id="PTHR33324:SF2">
    <property type="entry name" value="MYB_SANT-LIKE DNA-BINDING DOMAIN-CONTAINING PROTEIN"/>
    <property type="match status" value="1"/>
</dbReference>
<organism evidence="7 8">
    <name type="scientific">Phytophthora cactorum</name>
    <dbReference type="NCBI Taxonomy" id="29920"/>
    <lineage>
        <taxon>Eukaryota</taxon>
        <taxon>Sar</taxon>
        <taxon>Stramenopiles</taxon>
        <taxon>Oomycota</taxon>
        <taxon>Peronosporomycetes</taxon>
        <taxon>Peronosporales</taxon>
        <taxon>Peronosporaceae</taxon>
        <taxon>Phytophthora</taxon>
    </lineage>
</organism>
<evidence type="ECO:0000313" key="5">
    <source>
        <dbReference type="EMBL" id="KAG2991759.1"/>
    </source>
</evidence>
<dbReference type="OrthoDB" id="129923at2759"/>
<feature type="region of interest" description="Disordered" evidence="1">
    <location>
        <begin position="1"/>
        <end position="24"/>
    </location>
</feature>
<comment type="caution">
    <text evidence="7">The sequence shown here is derived from an EMBL/GenBank/DDBJ whole genome shotgun (WGS) entry which is preliminary data.</text>
</comment>
<proteinExistence type="predicted"/>
<dbReference type="EMBL" id="MJFZ01000095">
    <property type="protein sequence ID" value="RAW38151.1"/>
    <property type="molecule type" value="Genomic_DNA"/>
</dbReference>
<reference evidence="7 8" key="1">
    <citation type="submission" date="2018-01" db="EMBL/GenBank/DDBJ databases">
        <title>Draft genome of the strawberry crown rot pathogen Phytophthora cactorum.</title>
        <authorList>
            <person name="Armitage A.D."/>
            <person name="Lysoe E."/>
            <person name="Nellist C.F."/>
            <person name="Harrison R.J."/>
            <person name="Brurberg M.B."/>
        </authorList>
    </citation>
    <scope>NUCLEOTIDE SEQUENCE [LARGE SCALE GENOMIC DNA]</scope>
    <source>
        <strain evidence="7 8">10300</strain>
    </source>
</reference>
<dbReference type="Proteomes" id="UP000760860">
    <property type="component" value="Unassembled WGS sequence"/>
</dbReference>
<protein>
    <submittedName>
        <fullName evidence="7">Uncharacterized protein</fullName>
    </submittedName>
</protein>
<evidence type="ECO:0000313" key="3">
    <source>
        <dbReference type="EMBL" id="KAG2936096.1"/>
    </source>
</evidence>
<dbReference type="Proteomes" id="UP000735874">
    <property type="component" value="Unassembled WGS sequence"/>
</dbReference>
<dbReference type="EMBL" id="RCMI01000091">
    <property type="protein sequence ID" value="KAG2936096.1"/>
    <property type="molecule type" value="Genomic_DNA"/>
</dbReference>
<accession>A0A329SNQ8</accession>
<evidence type="ECO:0000256" key="1">
    <source>
        <dbReference type="SAM" id="MobiDB-lite"/>
    </source>
</evidence>
<dbReference type="VEuPathDB" id="FungiDB:PC110_g5622"/>